<dbReference type="PANTHER" id="PTHR37200">
    <property type="entry name" value="RNA-BINDING (RRM/RBD/RNP MOTIFS) FAMILY PROTEIN"/>
    <property type="match status" value="1"/>
</dbReference>
<dbReference type="SUPFAM" id="SSF53098">
    <property type="entry name" value="Ribonuclease H-like"/>
    <property type="match status" value="1"/>
</dbReference>
<reference evidence="3" key="1">
    <citation type="submission" date="2023-03" db="EMBL/GenBank/DDBJ databases">
        <authorList>
            <person name="Julca I."/>
        </authorList>
    </citation>
    <scope>NUCLEOTIDE SEQUENCE</scope>
</reference>
<dbReference type="InterPro" id="IPR036397">
    <property type="entry name" value="RNaseH_sf"/>
</dbReference>
<organism evidence="3 4">
    <name type="scientific">Oldenlandia corymbosa var. corymbosa</name>
    <dbReference type="NCBI Taxonomy" id="529605"/>
    <lineage>
        <taxon>Eukaryota</taxon>
        <taxon>Viridiplantae</taxon>
        <taxon>Streptophyta</taxon>
        <taxon>Embryophyta</taxon>
        <taxon>Tracheophyta</taxon>
        <taxon>Spermatophyta</taxon>
        <taxon>Magnoliopsida</taxon>
        <taxon>eudicotyledons</taxon>
        <taxon>Gunneridae</taxon>
        <taxon>Pentapetalae</taxon>
        <taxon>asterids</taxon>
        <taxon>lamiids</taxon>
        <taxon>Gentianales</taxon>
        <taxon>Rubiaceae</taxon>
        <taxon>Rubioideae</taxon>
        <taxon>Spermacoceae</taxon>
        <taxon>Hedyotis-Oldenlandia complex</taxon>
        <taxon>Oldenlandia</taxon>
    </lineage>
</organism>
<evidence type="ECO:0000313" key="3">
    <source>
        <dbReference type="EMBL" id="CAI9092843.1"/>
    </source>
</evidence>
<dbReference type="Proteomes" id="UP001161247">
    <property type="component" value="Chromosome 2"/>
</dbReference>
<dbReference type="CDD" id="cd00590">
    <property type="entry name" value="RRM_SF"/>
    <property type="match status" value="1"/>
</dbReference>
<feature type="compositionally biased region" description="Basic residues" evidence="1">
    <location>
        <begin position="322"/>
        <end position="331"/>
    </location>
</feature>
<feature type="region of interest" description="Disordered" evidence="1">
    <location>
        <begin position="283"/>
        <end position="337"/>
    </location>
</feature>
<dbReference type="EMBL" id="OX459119">
    <property type="protein sequence ID" value="CAI9092843.1"/>
    <property type="molecule type" value="Genomic_DNA"/>
</dbReference>
<dbReference type="GO" id="GO:0003676">
    <property type="term" value="F:nucleic acid binding"/>
    <property type="evidence" value="ECO:0007669"/>
    <property type="project" value="InterPro"/>
</dbReference>
<dbReference type="Pfam" id="PF13456">
    <property type="entry name" value="RVT_3"/>
    <property type="match status" value="1"/>
</dbReference>
<dbReference type="InterPro" id="IPR012337">
    <property type="entry name" value="RNaseH-like_sf"/>
</dbReference>
<dbReference type="Gene3D" id="3.40.970.10">
    <property type="entry name" value="Ribonuclease H1, N-terminal domain"/>
    <property type="match status" value="1"/>
</dbReference>
<evidence type="ECO:0000313" key="4">
    <source>
        <dbReference type="Proteomes" id="UP001161247"/>
    </source>
</evidence>
<evidence type="ECO:0000256" key="1">
    <source>
        <dbReference type="SAM" id="MobiDB-lite"/>
    </source>
</evidence>
<evidence type="ECO:0000259" key="2">
    <source>
        <dbReference type="PROSITE" id="PS50879"/>
    </source>
</evidence>
<dbReference type="InterPro" id="IPR002156">
    <property type="entry name" value="RNaseH_domain"/>
</dbReference>
<dbReference type="AlphaFoldDB" id="A0AAV1CCZ0"/>
<dbReference type="Gene3D" id="3.30.420.10">
    <property type="entry name" value="Ribonuclease H-like superfamily/Ribonuclease H"/>
    <property type="match status" value="1"/>
</dbReference>
<sequence length="710" mass="78033">MNSLFRAYFSALLPRASSIIVRGVYYGHSAAPSWKTNFKYVDDGGTNLRFLFTRIRCQCYSTKSSNKKKQSKAKAKSVMKDDKGKSLSDCQAQVGNSVLDPPISVYKGHAMRKDAEKHLQSCGLKNALYAGKIATSEVSQEVFHVRLFNLPKKKNIHKDLDSAFKGVAGILQIAPVVSGNKKTREPICKGLAYIDFRTGTEAHRFVQMFTGQSISFGKVQEQITCKMSGSSLKSLNEPSAEPVFTAQPEVCRVNNMGQTRSTRFDTEGDLVPKYDDEVLEEDHSLPLLNGGGPAKRKNASSIKSPSSKKKKGTQEKEIRVPSKTKKGRKPKLNIPGSANRLKIRETAALVGMFSKVTSRKEILTSLSVSVLKASSLHRGGAPSWITNFQYVDNRATNLRFLFTRIRCQCYSTKSSNKKKQSKAKAKPVMKDDKEAFFVVRKGDIVGVYKSLSDCQAQVGNSVCDPPVSVYKGQAMRKDAEKHLQSCGLKNALYTVKAEDLTEGIFGTLVPCPYQLPASVGETSTQLVSRKRPHEALWSASGLPASVGETSTQLVSRKRPHEALWSASGRSCTIEFDGASKGNPGQAGAGVVLRADDGSLVMKLREGLGTATCNAAEYRAIILGLRYALDKGFTNIRVRGDSKLVCMQIQGLWKVKNQNISLLYEEAKRLKDQFSSFQVIHVLRDLNSEADQQANLAVDLAVGQVQEEIDK</sequence>
<keyword evidence="4" id="KW-1185">Reference proteome</keyword>
<name>A0AAV1CCZ0_OLDCO</name>
<dbReference type="PANTHER" id="PTHR37200:SF1">
    <property type="entry name" value="RNA-BINDING (RRM_RBD_RNP MOTIFS) FAMILY PROTEIN"/>
    <property type="match status" value="1"/>
</dbReference>
<feature type="domain" description="RNase H type-1" evidence="2">
    <location>
        <begin position="567"/>
        <end position="698"/>
    </location>
</feature>
<accession>A0AAV1CCZ0</accession>
<proteinExistence type="predicted"/>
<feature type="region of interest" description="Disordered" evidence="1">
    <location>
        <begin position="68"/>
        <end position="88"/>
    </location>
</feature>
<dbReference type="FunFam" id="3.30.420.10:FF:000076">
    <property type="entry name" value="RBR-type E3 ubiquitin transferase"/>
    <property type="match status" value="1"/>
</dbReference>
<gene>
    <name evidence="3" type="ORF">OLC1_LOCUS4411</name>
</gene>
<dbReference type="GO" id="GO:0004523">
    <property type="term" value="F:RNA-DNA hybrid ribonuclease activity"/>
    <property type="evidence" value="ECO:0007669"/>
    <property type="project" value="InterPro"/>
</dbReference>
<feature type="compositionally biased region" description="Basic residues" evidence="1">
    <location>
        <begin position="68"/>
        <end position="77"/>
    </location>
</feature>
<dbReference type="PROSITE" id="PS50879">
    <property type="entry name" value="RNASE_H_1"/>
    <property type="match status" value="1"/>
</dbReference>
<dbReference type="CDD" id="cd09279">
    <property type="entry name" value="RNase_HI_like"/>
    <property type="match status" value="1"/>
</dbReference>
<dbReference type="InterPro" id="IPR037056">
    <property type="entry name" value="RNase_H1_N_sf"/>
</dbReference>
<protein>
    <submittedName>
        <fullName evidence="3">OLC1v1028185C2</fullName>
    </submittedName>
</protein>